<gene>
    <name evidence="3" type="ORF">NKE59_03410</name>
</gene>
<accession>A0AAU8A3W8</accession>
<dbReference type="Pfam" id="PF13501">
    <property type="entry name" value="SoxY"/>
    <property type="match status" value="1"/>
</dbReference>
<organism evidence="3">
    <name type="scientific">Polynucleobacter sp. UK-FUSCHL-C3</name>
    <dbReference type="NCBI Taxonomy" id="2955208"/>
    <lineage>
        <taxon>Bacteria</taxon>
        <taxon>Pseudomonadati</taxon>
        <taxon>Pseudomonadota</taxon>
        <taxon>Betaproteobacteria</taxon>
        <taxon>Burkholderiales</taxon>
        <taxon>Burkholderiaceae</taxon>
        <taxon>Polynucleobacter</taxon>
    </lineage>
</organism>
<feature type="signal peptide" evidence="1">
    <location>
        <begin position="1"/>
        <end position="24"/>
    </location>
</feature>
<protein>
    <submittedName>
        <fullName evidence="3">SoxY-related AACIE arm protein</fullName>
    </submittedName>
</protein>
<feature type="chain" id="PRO_5043706189" evidence="1">
    <location>
        <begin position="25"/>
        <end position="147"/>
    </location>
</feature>
<dbReference type="RefSeq" id="WP_353439577.1">
    <property type="nucleotide sequence ID" value="NZ_CP099959.1"/>
</dbReference>
<dbReference type="EMBL" id="CP099959">
    <property type="protein sequence ID" value="XCC58353.1"/>
    <property type="molecule type" value="Genomic_DNA"/>
</dbReference>
<dbReference type="AlphaFoldDB" id="A0AAU8A3W8"/>
<reference evidence="3" key="1">
    <citation type="submission" date="2022-06" db="EMBL/GenBank/DDBJ databases">
        <title>New Polynucleobacter species.</title>
        <authorList>
            <person name="Hahn M.W."/>
        </authorList>
    </citation>
    <scope>NUCLEOTIDE SEQUENCE</scope>
    <source>
        <strain evidence="3">UK-FUSCHL-C3</strain>
    </source>
</reference>
<keyword evidence="1" id="KW-0732">Signal</keyword>
<dbReference type="InterPro" id="IPR016568">
    <property type="entry name" value="Sulphur_oxidation_SoxY"/>
</dbReference>
<dbReference type="NCBIfam" id="TIGR04487">
    <property type="entry name" value="SoxY_para_1"/>
    <property type="match status" value="1"/>
</dbReference>
<dbReference type="PIRSF" id="PIRSF010312">
    <property type="entry name" value="Sulphur_oxidation_SoxY"/>
    <property type="match status" value="1"/>
</dbReference>
<evidence type="ECO:0000259" key="2">
    <source>
        <dbReference type="Pfam" id="PF13501"/>
    </source>
</evidence>
<feature type="domain" description="Ig-like SoxY" evidence="2">
    <location>
        <begin position="34"/>
        <end position="143"/>
    </location>
</feature>
<sequence length="147" mass="16066">MNQRRVFITSLTALTLSPWQSASATPSDAMQAMKAIVGNRPVNTGRIYFELPPLVENGNLVAIKFSVQSPMTQNDYVKAIHIIAEANPLPNVVSCYFTPLSGKAEASTRIRLADSQKVWALAQMSDGSFWRTSVDTVVTLSACTEMI</sequence>
<dbReference type="Gene3D" id="2.60.40.2470">
    <property type="entry name" value="SoxY domain"/>
    <property type="match status" value="1"/>
</dbReference>
<dbReference type="InterPro" id="IPR032711">
    <property type="entry name" value="SoxY"/>
</dbReference>
<name>A0AAU8A3W8_9BURK</name>
<evidence type="ECO:0000256" key="1">
    <source>
        <dbReference type="SAM" id="SignalP"/>
    </source>
</evidence>
<proteinExistence type="predicted"/>
<dbReference type="InterPro" id="IPR038162">
    <property type="entry name" value="SoxY_sf"/>
</dbReference>
<evidence type="ECO:0000313" key="3">
    <source>
        <dbReference type="EMBL" id="XCC58353.1"/>
    </source>
</evidence>
<dbReference type="InterPro" id="IPR030997">
    <property type="entry name" value="SoxY_para_1"/>
</dbReference>